<feature type="transmembrane region" description="Helical" evidence="6">
    <location>
        <begin position="136"/>
        <end position="160"/>
    </location>
</feature>
<comment type="similarity">
    <text evidence="2">Belongs to the CcmB/CycW/HelB family.</text>
</comment>
<feature type="transmembrane region" description="Helical" evidence="6">
    <location>
        <begin position="25"/>
        <end position="43"/>
    </location>
</feature>
<evidence type="ECO:0000256" key="6">
    <source>
        <dbReference type="SAM" id="Phobius"/>
    </source>
</evidence>
<keyword evidence="5 6" id="KW-0472">Membrane</keyword>
<reference evidence="7" key="1">
    <citation type="submission" date="2018-05" db="EMBL/GenBank/DDBJ databases">
        <authorList>
            <person name="Lanie J.A."/>
            <person name="Ng W.-L."/>
            <person name="Kazmierczak K.M."/>
            <person name="Andrzejewski T.M."/>
            <person name="Davidsen T.M."/>
            <person name="Wayne K.J."/>
            <person name="Tettelin H."/>
            <person name="Glass J.I."/>
            <person name="Rusch D."/>
            <person name="Podicherti R."/>
            <person name="Tsui H.-C.T."/>
            <person name="Winkler M.E."/>
        </authorList>
    </citation>
    <scope>NUCLEOTIDE SEQUENCE</scope>
</reference>
<evidence type="ECO:0000256" key="3">
    <source>
        <dbReference type="ARBA" id="ARBA00022692"/>
    </source>
</evidence>
<dbReference type="EMBL" id="UINC01146072">
    <property type="protein sequence ID" value="SVD36587.1"/>
    <property type="molecule type" value="Genomic_DNA"/>
</dbReference>
<dbReference type="PRINTS" id="PR01414">
    <property type="entry name" value="CCMBBIOGNSIS"/>
</dbReference>
<organism evidence="7">
    <name type="scientific">marine metagenome</name>
    <dbReference type="NCBI Taxonomy" id="408172"/>
    <lineage>
        <taxon>unclassified sequences</taxon>
        <taxon>metagenomes</taxon>
        <taxon>ecological metagenomes</taxon>
    </lineage>
</organism>
<comment type="subcellular location">
    <subcellularLocation>
        <location evidence="1">Membrane</location>
        <topology evidence="1">Multi-pass membrane protein</topology>
    </subcellularLocation>
</comment>
<keyword evidence="3 6" id="KW-0812">Transmembrane</keyword>
<evidence type="ECO:0000256" key="5">
    <source>
        <dbReference type="ARBA" id="ARBA00023136"/>
    </source>
</evidence>
<evidence type="ECO:0000313" key="7">
    <source>
        <dbReference type="EMBL" id="SVD36587.1"/>
    </source>
</evidence>
<dbReference type="GO" id="GO:0016020">
    <property type="term" value="C:membrane"/>
    <property type="evidence" value="ECO:0007669"/>
    <property type="project" value="UniProtKB-SubCell"/>
</dbReference>
<protein>
    <recommendedName>
        <fullName evidence="8">ABC-2 type transporter domain-containing protein</fullName>
    </recommendedName>
</protein>
<evidence type="ECO:0008006" key="8">
    <source>
        <dbReference type="Google" id="ProtNLM"/>
    </source>
</evidence>
<keyword evidence="4 6" id="KW-1133">Transmembrane helix</keyword>
<accession>A0A382UR22</accession>
<proteinExistence type="inferred from homology"/>
<gene>
    <name evidence="7" type="ORF">METZ01_LOCUS389441</name>
</gene>
<name>A0A382UR22_9ZZZZ</name>
<dbReference type="GO" id="GO:0015232">
    <property type="term" value="F:heme transmembrane transporter activity"/>
    <property type="evidence" value="ECO:0007669"/>
    <property type="project" value="InterPro"/>
</dbReference>
<feature type="transmembrane region" description="Helical" evidence="6">
    <location>
        <begin position="74"/>
        <end position="95"/>
    </location>
</feature>
<feature type="non-terminal residue" evidence="7">
    <location>
        <position position="161"/>
    </location>
</feature>
<evidence type="ECO:0000256" key="1">
    <source>
        <dbReference type="ARBA" id="ARBA00004141"/>
    </source>
</evidence>
<evidence type="ECO:0000256" key="4">
    <source>
        <dbReference type="ARBA" id="ARBA00022989"/>
    </source>
</evidence>
<sequence>MLIFALTTVIIFQFSFEMRTGNVKILIPGVLWISIFLSSILSLNRSFSRDHEENTSIGMLSTPLDPLSIYMSKVLTTTFLLCALDLILLPIMTVLLNSPIFYINLIPVLILGNIGISATGAIVASTVANTKSRETLLPVILLPLLLPVLLGCVTATGAIID</sequence>
<evidence type="ECO:0000256" key="2">
    <source>
        <dbReference type="ARBA" id="ARBA00010544"/>
    </source>
</evidence>
<dbReference type="GO" id="GO:0017004">
    <property type="term" value="P:cytochrome complex assembly"/>
    <property type="evidence" value="ECO:0007669"/>
    <property type="project" value="InterPro"/>
</dbReference>
<dbReference type="Pfam" id="PF03379">
    <property type="entry name" value="CcmB"/>
    <property type="match status" value="1"/>
</dbReference>
<dbReference type="AlphaFoldDB" id="A0A382UR22"/>
<dbReference type="InterPro" id="IPR003544">
    <property type="entry name" value="Cyt_c_biogenesis_CcmB"/>
</dbReference>
<feature type="transmembrane region" description="Helical" evidence="6">
    <location>
        <begin position="101"/>
        <end position="124"/>
    </location>
</feature>